<name>A0A5A7UIE8_CUCMM</name>
<proteinExistence type="predicted"/>
<dbReference type="EMBL" id="SSTD01019198">
    <property type="protein sequence ID" value="TYJ96866.1"/>
    <property type="molecule type" value="Genomic_DNA"/>
</dbReference>
<gene>
    <name evidence="3" type="ORF">E5676_scaffold10G00210</name>
    <name evidence="2" type="ORF">E6C27_scaffold318G001280</name>
</gene>
<feature type="region of interest" description="Disordered" evidence="1">
    <location>
        <begin position="49"/>
        <end position="69"/>
    </location>
</feature>
<evidence type="ECO:0000313" key="4">
    <source>
        <dbReference type="Proteomes" id="UP000321393"/>
    </source>
</evidence>
<feature type="compositionally biased region" description="Basic and acidic residues" evidence="1">
    <location>
        <begin position="59"/>
        <end position="69"/>
    </location>
</feature>
<comment type="caution">
    <text evidence="2">The sequence shown here is derived from an EMBL/GenBank/DDBJ whole genome shotgun (WGS) entry which is preliminary data.</text>
</comment>
<organism evidence="2 4">
    <name type="scientific">Cucumis melo var. makuwa</name>
    <name type="common">Oriental melon</name>
    <dbReference type="NCBI Taxonomy" id="1194695"/>
    <lineage>
        <taxon>Eukaryota</taxon>
        <taxon>Viridiplantae</taxon>
        <taxon>Streptophyta</taxon>
        <taxon>Embryophyta</taxon>
        <taxon>Tracheophyta</taxon>
        <taxon>Spermatophyta</taxon>
        <taxon>Magnoliopsida</taxon>
        <taxon>eudicotyledons</taxon>
        <taxon>Gunneridae</taxon>
        <taxon>Pentapetalae</taxon>
        <taxon>rosids</taxon>
        <taxon>fabids</taxon>
        <taxon>Cucurbitales</taxon>
        <taxon>Cucurbitaceae</taxon>
        <taxon>Benincaseae</taxon>
        <taxon>Cucumis</taxon>
    </lineage>
</organism>
<reference evidence="4 5" key="1">
    <citation type="submission" date="2019-08" db="EMBL/GenBank/DDBJ databases">
        <title>Draft genome sequences of two oriental melons (Cucumis melo L. var makuwa).</title>
        <authorList>
            <person name="Kwon S.-Y."/>
        </authorList>
    </citation>
    <scope>NUCLEOTIDE SEQUENCE [LARGE SCALE GENOMIC DNA]</scope>
    <source>
        <strain evidence="5">cv. Chang Bougi</strain>
        <strain evidence="4">cv. SW 3</strain>
        <tissue evidence="2">Leaf</tissue>
    </source>
</reference>
<evidence type="ECO:0000256" key="1">
    <source>
        <dbReference type="SAM" id="MobiDB-lite"/>
    </source>
</evidence>
<evidence type="ECO:0000313" key="3">
    <source>
        <dbReference type="EMBL" id="TYJ96866.1"/>
    </source>
</evidence>
<dbReference type="AlphaFoldDB" id="A0A5A7UIE8"/>
<protein>
    <submittedName>
        <fullName evidence="2">Uncharacterized protein</fullName>
    </submittedName>
</protein>
<accession>A0A5A7UIE8</accession>
<dbReference type="EMBL" id="SSTE01008974">
    <property type="protein sequence ID" value="KAA0054056.1"/>
    <property type="molecule type" value="Genomic_DNA"/>
</dbReference>
<evidence type="ECO:0000313" key="2">
    <source>
        <dbReference type="EMBL" id="KAA0054056.1"/>
    </source>
</evidence>
<dbReference type="Proteomes" id="UP000321947">
    <property type="component" value="Unassembled WGS sequence"/>
</dbReference>
<dbReference type="Proteomes" id="UP000321393">
    <property type="component" value="Unassembled WGS sequence"/>
</dbReference>
<evidence type="ECO:0000313" key="5">
    <source>
        <dbReference type="Proteomes" id="UP000321947"/>
    </source>
</evidence>
<sequence>MKKNGGNIRYNEVELLRAGEVADTGVSDVGGFVSGDDIVPDAHLRARKCESGSAEATEEERFRQEEELN</sequence>